<feature type="domain" description="Major facilitator superfamily (MFS) profile" evidence="10">
    <location>
        <begin position="38"/>
        <end position="449"/>
    </location>
</feature>
<feature type="transmembrane region" description="Helical" evidence="9">
    <location>
        <begin position="264"/>
        <end position="283"/>
    </location>
</feature>
<evidence type="ECO:0000256" key="3">
    <source>
        <dbReference type="ARBA" id="ARBA00022692"/>
    </source>
</evidence>
<dbReference type="Pfam" id="PF07690">
    <property type="entry name" value="MFS_1"/>
    <property type="match status" value="1"/>
</dbReference>
<dbReference type="Proteomes" id="UP000722485">
    <property type="component" value="Unassembled WGS sequence"/>
</dbReference>
<comment type="similarity">
    <text evidence="7">Belongs to the major facilitator superfamily. Allantoate permease family.</text>
</comment>
<feature type="transmembrane region" description="Helical" evidence="9">
    <location>
        <begin position="331"/>
        <end position="350"/>
    </location>
</feature>
<evidence type="ECO:0000259" key="10">
    <source>
        <dbReference type="PROSITE" id="PS50850"/>
    </source>
</evidence>
<dbReference type="GO" id="GO:0022857">
    <property type="term" value="F:transmembrane transporter activity"/>
    <property type="evidence" value="ECO:0007669"/>
    <property type="project" value="InterPro"/>
</dbReference>
<keyword evidence="3 9" id="KW-0812">Transmembrane</keyword>
<dbReference type="PANTHER" id="PTHR43791">
    <property type="entry name" value="PERMEASE-RELATED"/>
    <property type="match status" value="1"/>
</dbReference>
<dbReference type="SUPFAM" id="SSF103473">
    <property type="entry name" value="MFS general substrate transporter"/>
    <property type="match status" value="1"/>
</dbReference>
<feature type="region of interest" description="Disordered" evidence="8">
    <location>
        <begin position="454"/>
        <end position="481"/>
    </location>
</feature>
<evidence type="ECO:0000256" key="8">
    <source>
        <dbReference type="SAM" id="MobiDB-lite"/>
    </source>
</evidence>
<keyword evidence="12" id="KW-1185">Reference proteome</keyword>
<accession>A0A9P5HMN2</accession>
<keyword evidence="4 9" id="KW-1133">Transmembrane helix</keyword>
<comment type="subcellular location">
    <subcellularLocation>
        <location evidence="1">Membrane</location>
        <topology evidence="1">Multi-pass membrane protein</topology>
    </subcellularLocation>
</comment>
<dbReference type="OrthoDB" id="6730379at2759"/>
<gene>
    <name evidence="11" type="ORF">G7Z17_g613</name>
</gene>
<evidence type="ECO:0000313" key="12">
    <source>
        <dbReference type="Proteomes" id="UP000722485"/>
    </source>
</evidence>
<keyword evidence="6" id="KW-0325">Glycoprotein</keyword>
<feature type="transmembrane region" description="Helical" evidence="9">
    <location>
        <begin position="105"/>
        <end position="123"/>
    </location>
</feature>
<dbReference type="PROSITE" id="PS50850">
    <property type="entry name" value="MFS"/>
    <property type="match status" value="1"/>
</dbReference>
<reference evidence="11" key="1">
    <citation type="submission" date="2020-03" db="EMBL/GenBank/DDBJ databases">
        <title>Draft Genome Sequence of Cylindrodendrum hubeiense.</title>
        <authorList>
            <person name="Buettner E."/>
            <person name="Kellner H."/>
        </authorList>
    </citation>
    <scope>NUCLEOTIDE SEQUENCE</scope>
    <source>
        <strain evidence="11">IHI 201604</strain>
    </source>
</reference>
<evidence type="ECO:0000256" key="2">
    <source>
        <dbReference type="ARBA" id="ARBA00022448"/>
    </source>
</evidence>
<dbReference type="InterPro" id="IPR011701">
    <property type="entry name" value="MFS"/>
</dbReference>
<dbReference type="Gene3D" id="1.20.1250.20">
    <property type="entry name" value="MFS general substrate transporter like domains"/>
    <property type="match status" value="1"/>
</dbReference>
<keyword evidence="2" id="KW-0813">Transport</keyword>
<evidence type="ECO:0000256" key="7">
    <source>
        <dbReference type="ARBA" id="ARBA00037968"/>
    </source>
</evidence>
<dbReference type="FunFam" id="1.20.1250.20:FF:000064">
    <property type="entry name" value="MFS allantoate transporter"/>
    <property type="match status" value="1"/>
</dbReference>
<proteinExistence type="inferred from homology"/>
<comment type="caution">
    <text evidence="11">The sequence shown here is derived from an EMBL/GenBank/DDBJ whole genome shotgun (WGS) entry which is preliminary data.</text>
</comment>
<feature type="transmembrane region" description="Helical" evidence="9">
    <location>
        <begin position="37"/>
        <end position="63"/>
    </location>
</feature>
<evidence type="ECO:0000256" key="9">
    <source>
        <dbReference type="SAM" id="Phobius"/>
    </source>
</evidence>
<feature type="compositionally biased region" description="Basic and acidic residues" evidence="8">
    <location>
        <begin position="469"/>
        <end position="481"/>
    </location>
</feature>
<dbReference type="AlphaFoldDB" id="A0A9P5HMN2"/>
<feature type="transmembrane region" description="Helical" evidence="9">
    <location>
        <begin position="129"/>
        <end position="154"/>
    </location>
</feature>
<sequence>MAEEVIPSDQSVSEGVLGDVQFSPEDEKRVLRKIDRVVLPLMCVVYFFQYLDKQAVGYAAIFGLQEDLHLTSDEYSWVVSIFYLGQLTSEYVFIYLMSRMQISRFVGIMIMVWGIVAGCLATPNNFGGFAAVRFILGACEGAVSPAFVIITSTWYKRKEHPIRTAAWVSCNGLASIIAPLIMYGVGYADDTALTNWRVMFLICGGATVACGLVFILLMPQSPETAWFLNDAEKKIARQRLLIDGQSNEKKVFNKSQGLEALQDPFCWMAVSFAFLGTFASPVLKFASLVINGFGWSKFNTMLVGLPSGVFQITFIWITVIGIRVTKIPRCYWGMAVTVLPLVGNIGVASIPASSKWGVVIFTWLASTISPVMVVSLSLMASNIKGNTKKAAVSNAYFILYGVAAVIAPQLWQKRDAPRYIKGIGADIACFGLIMALFMLYRVLAVRENKRRDSEGLAAEQTSTSEVADITDRQDKSFRYVS</sequence>
<feature type="transmembrane region" description="Helical" evidence="9">
    <location>
        <begin position="391"/>
        <end position="411"/>
    </location>
</feature>
<dbReference type="PANTHER" id="PTHR43791:SF103">
    <property type="entry name" value="MAJOR FACILITATOR SUPERFAMILY (MFS) PROFILE DOMAIN-CONTAINING PROTEIN-RELATED"/>
    <property type="match status" value="1"/>
</dbReference>
<evidence type="ECO:0000256" key="6">
    <source>
        <dbReference type="ARBA" id="ARBA00023180"/>
    </source>
</evidence>
<dbReference type="EMBL" id="JAANBB010000004">
    <property type="protein sequence ID" value="KAF7557646.1"/>
    <property type="molecule type" value="Genomic_DNA"/>
</dbReference>
<protein>
    <recommendedName>
        <fullName evidence="10">Major facilitator superfamily (MFS) profile domain-containing protein</fullName>
    </recommendedName>
</protein>
<feature type="transmembrane region" description="Helical" evidence="9">
    <location>
        <begin position="198"/>
        <end position="218"/>
    </location>
</feature>
<feature type="transmembrane region" description="Helical" evidence="9">
    <location>
        <begin position="75"/>
        <end position="98"/>
    </location>
</feature>
<feature type="transmembrane region" description="Helical" evidence="9">
    <location>
        <begin position="423"/>
        <end position="443"/>
    </location>
</feature>
<evidence type="ECO:0000256" key="4">
    <source>
        <dbReference type="ARBA" id="ARBA00022989"/>
    </source>
</evidence>
<organism evidence="11 12">
    <name type="scientific">Cylindrodendrum hubeiense</name>
    <dbReference type="NCBI Taxonomy" id="595255"/>
    <lineage>
        <taxon>Eukaryota</taxon>
        <taxon>Fungi</taxon>
        <taxon>Dikarya</taxon>
        <taxon>Ascomycota</taxon>
        <taxon>Pezizomycotina</taxon>
        <taxon>Sordariomycetes</taxon>
        <taxon>Hypocreomycetidae</taxon>
        <taxon>Hypocreales</taxon>
        <taxon>Nectriaceae</taxon>
        <taxon>Cylindrodendrum</taxon>
    </lineage>
</organism>
<dbReference type="InterPro" id="IPR036259">
    <property type="entry name" value="MFS_trans_sf"/>
</dbReference>
<dbReference type="InterPro" id="IPR020846">
    <property type="entry name" value="MFS_dom"/>
</dbReference>
<feature type="transmembrane region" description="Helical" evidence="9">
    <location>
        <begin position="166"/>
        <end position="186"/>
    </location>
</feature>
<evidence type="ECO:0000313" key="11">
    <source>
        <dbReference type="EMBL" id="KAF7557646.1"/>
    </source>
</evidence>
<keyword evidence="5 9" id="KW-0472">Membrane</keyword>
<evidence type="ECO:0000256" key="1">
    <source>
        <dbReference type="ARBA" id="ARBA00004141"/>
    </source>
</evidence>
<feature type="transmembrane region" description="Helical" evidence="9">
    <location>
        <begin position="356"/>
        <end position="379"/>
    </location>
</feature>
<feature type="transmembrane region" description="Helical" evidence="9">
    <location>
        <begin position="303"/>
        <end position="324"/>
    </location>
</feature>
<name>A0A9P5HMN2_9HYPO</name>
<dbReference type="GO" id="GO:0016020">
    <property type="term" value="C:membrane"/>
    <property type="evidence" value="ECO:0007669"/>
    <property type="project" value="UniProtKB-SubCell"/>
</dbReference>
<evidence type="ECO:0000256" key="5">
    <source>
        <dbReference type="ARBA" id="ARBA00023136"/>
    </source>
</evidence>